<comment type="caution">
    <text evidence="2">The sequence shown here is derived from an EMBL/GenBank/DDBJ whole genome shotgun (WGS) entry which is preliminary data.</text>
</comment>
<evidence type="ECO:0000313" key="3">
    <source>
        <dbReference type="Proteomes" id="UP001596957"/>
    </source>
</evidence>
<name>A0ABW2VTB8_9ACTN</name>
<accession>A0ABW2VTB8</accession>
<dbReference type="InterPro" id="IPR016888">
    <property type="entry name" value="UCP028498"/>
</dbReference>
<sequence length="123" mass="13937">MTEWTDDELDRIGSAEELDLESERGDGTLRDRVTMWVVRDGDSVYVRSVKGRGGPWFRGIQTRHQGRVHAGGVNKDVTFEEADPGEYAGVDAAYRRKYGRYTSIVEHVLTAHSRESTLKLVPR</sequence>
<protein>
    <submittedName>
        <fullName evidence="2">DUF2255 family protein</fullName>
    </submittedName>
</protein>
<reference evidence="3" key="1">
    <citation type="journal article" date="2019" name="Int. J. Syst. Evol. Microbiol.">
        <title>The Global Catalogue of Microorganisms (GCM) 10K type strain sequencing project: providing services to taxonomists for standard genome sequencing and annotation.</title>
        <authorList>
            <consortium name="The Broad Institute Genomics Platform"/>
            <consortium name="The Broad Institute Genome Sequencing Center for Infectious Disease"/>
            <person name="Wu L."/>
            <person name="Ma J."/>
        </authorList>
    </citation>
    <scope>NUCLEOTIDE SEQUENCE [LARGE SCALE GENOMIC DNA]</scope>
    <source>
        <strain evidence="3">CGMCC 4.7198</strain>
    </source>
</reference>
<keyword evidence="3" id="KW-1185">Reference proteome</keyword>
<organism evidence="2 3">
    <name type="scientific">Streptomyces lutosisoli</name>
    <dbReference type="NCBI Taxonomy" id="2665721"/>
    <lineage>
        <taxon>Bacteria</taxon>
        <taxon>Bacillati</taxon>
        <taxon>Actinomycetota</taxon>
        <taxon>Actinomycetes</taxon>
        <taxon>Kitasatosporales</taxon>
        <taxon>Streptomycetaceae</taxon>
        <taxon>Streptomyces</taxon>
    </lineage>
</organism>
<dbReference type="EMBL" id="JBHTEC010000001">
    <property type="protein sequence ID" value="MFD0287299.1"/>
    <property type="molecule type" value="Genomic_DNA"/>
</dbReference>
<evidence type="ECO:0000256" key="1">
    <source>
        <dbReference type="SAM" id="MobiDB-lite"/>
    </source>
</evidence>
<gene>
    <name evidence="2" type="ORF">ACFQZP_37610</name>
</gene>
<dbReference type="Pfam" id="PF10012">
    <property type="entry name" value="DUF2255"/>
    <property type="match status" value="1"/>
</dbReference>
<dbReference type="RefSeq" id="WP_381262734.1">
    <property type="nucleotide sequence ID" value="NZ_JBHTBI010000067.1"/>
</dbReference>
<proteinExistence type="predicted"/>
<evidence type="ECO:0000313" key="2">
    <source>
        <dbReference type="EMBL" id="MFD0287299.1"/>
    </source>
</evidence>
<feature type="region of interest" description="Disordered" evidence="1">
    <location>
        <begin position="1"/>
        <end position="24"/>
    </location>
</feature>
<dbReference type="Proteomes" id="UP001596957">
    <property type="component" value="Unassembled WGS sequence"/>
</dbReference>